<reference evidence="3 4" key="1">
    <citation type="submission" date="2021-02" db="EMBL/GenBank/DDBJ databases">
        <title>Complete genome of Desulfoluna sp. strain ASN36.</title>
        <authorList>
            <person name="Takahashi A."/>
            <person name="Kojima H."/>
            <person name="Fukui M."/>
        </authorList>
    </citation>
    <scope>NUCLEOTIDE SEQUENCE [LARGE SCALE GENOMIC DNA]</scope>
    <source>
        <strain evidence="3 4">ASN36</strain>
    </source>
</reference>
<organism evidence="3 4">
    <name type="scientific">Desulfoluna limicola</name>
    <dbReference type="NCBI Taxonomy" id="2810562"/>
    <lineage>
        <taxon>Bacteria</taxon>
        <taxon>Pseudomonadati</taxon>
        <taxon>Thermodesulfobacteriota</taxon>
        <taxon>Desulfobacteria</taxon>
        <taxon>Desulfobacterales</taxon>
        <taxon>Desulfolunaceae</taxon>
        <taxon>Desulfoluna</taxon>
    </lineage>
</organism>
<dbReference type="Pfam" id="PF13472">
    <property type="entry name" value="Lipase_GDSL_2"/>
    <property type="match status" value="1"/>
</dbReference>
<keyword evidence="1" id="KW-0812">Transmembrane</keyword>
<dbReference type="PANTHER" id="PTHR30383:SF5">
    <property type="entry name" value="SGNH HYDROLASE-TYPE ESTERASE DOMAIN-CONTAINING PROTEIN"/>
    <property type="match status" value="1"/>
</dbReference>
<dbReference type="InterPro" id="IPR013830">
    <property type="entry name" value="SGNH_hydro"/>
</dbReference>
<sequence length="206" mass="22539">MDKRIAIPVIGILLVVTWFTYKPEKPHPIRNAPPAKPTIVAFGDSLTFGTGGGKNGSYPSQLSARIGREIINLGVPGETTESAIVRLDDVVMYDPGIVLITLGGNDIKNGVPKQETFQNLELIIQFLQDEGAMVVLGGINIPILGRDFTRRYHLTATRMGAVLVPDIYEGIFGKSEFMSDRIHPNGRGYGKMAGHFYDALEPYLNP</sequence>
<evidence type="ECO:0000313" key="3">
    <source>
        <dbReference type="EMBL" id="BCS96534.1"/>
    </source>
</evidence>
<dbReference type="RefSeq" id="WP_236892840.1">
    <property type="nucleotide sequence ID" value="NZ_AP024488.1"/>
</dbReference>
<evidence type="ECO:0000256" key="1">
    <source>
        <dbReference type="SAM" id="Phobius"/>
    </source>
</evidence>
<dbReference type="EMBL" id="AP024488">
    <property type="protein sequence ID" value="BCS96534.1"/>
    <property type="molecule type" value="Genomic_DNA"/>
</dbReference>
<feature type="transmembrane region" description="Helical" evidence="1">
    <location>
        <begin position="5"/>
        <end position="21"/>
    </location>
</feature>
<dbReference type="PANTHER" id="PTHR30383">
    <property type="entry name" value="THIOESTERASE 1/PROTEASE 1/LYSOPHOSPHOLIPASE L1"/>
    <property type="match status" value="1"/>
</dbReference>
<dbReference type="InterPro" id="IPR036514">
    <property type="entry name" value="SGNH_hydro_sf"/>
</dbReference>
<dbReference type="Proteomes" id="UP001320148">
    <property type="component" value="Chromosome"/>
</dbReference>
<protein>
    <submittedName>
        <fullName evidence="3">Arylesterase</fullName>
    </submittedName>
</protein>
<dbReference type="InterPro" id="IPR051532">
    <property type="entry name" value="Ester_Hydrolysis_Enzymes"/>
</dbReference>
<dbReference type="SUPFAM" id="SSF52266">
    <property type="entry name" value="SGNH hydrolase"/>
    <property type="match status" value="1"/>
</dbReference>
<name>A0ABM7PGS3_9BACT</name>
<proteinExistence type="predicted"/>
<feature type="domain" description="SGNH hydrolase-type esterase" evidence="2">
    <location>
        <begin position="41"/>
        <end position="189"/>
    </location>
</feature>
<gene>
    <name evidence="3" type="ORF">DSLASN_21660</name>
</gene>
<evidence type="ECO:0000259" key="2">
    <source>
        <dbReference type="Pfam" id="PF13472"/>
    </source>
</evidence>
<evidence type="ECO:0000313" key="4">
    <source>
        <dbReference type="Proteomes" id="UP001320148"/>
    </source>
</evidence>
<dbReference type="Gene3D" id="3.40.50.1110">
    <property type="entry name" value="SGNH hydrolase"/>
    <property type="match status" value="1"/>
</dbReference>
<keyword evidence="1" id="KW-0472">Membrane</keyword>
<accession>A0ABM7PGS3</accession>
<keyword evidence="1" id="KW-1133">Transmembrane helix</keyword>
<keyword evidence="4" id="KW-1185">Reference proteome</keyword>